<feature type="domain" description="Tll0287-like" evidence="2">
    <location>
        <begin position="82"/>
        <end position="215"/>
    </location>
</feature>
<dbReference type="Pfam" id="PF11845">
    <property type="entry name" value="Tll0287-like"/>
    <property type="match status" value="1"/>
</dbReference>
<feature type="chain" id="PRO_5045486826" evidence="1">
    <location>
        <begin position="35"/>
        <end position="219"/>
    </location>
</feature>
<accession>A0ABT7BZ50</accession>
<dbReference type="Proteomes" id="UP001232992">
    <property type="component" value="Unassembled WGS sequence"/>
</dbReference>
<protein>
    <submittedName>
        <fullName evidence="3">DUF3365 domain-containing protein</fullName>
    </submittedName>
</protein>
<feature type="signal peptide" evidence="1">
    <location>
        <begin position="1"/>
        <end position="34"/>
    </location>
</feature>
<evidence type="ECO:0000259" key="2">
    <source>
        <dbReference type="Pfam" id="PF11845"/>
    </source>
</evidence>
<keyword evidence="1" id="KW-0732">Signal</keyword>
<organism evidence="3 4">
    <name type="scientific">Roseofilum casamattae BLCC-M143</name>
    <dbReference type="NCBI Taxonomy" id="3022442"/>
    <lineage>
        <taxon>Bacteria</taxon>
        <taxon>Bacillati</taxon>
        <taxon>Cyanobacteriota</taxon>
        <taxon>Cyanophyceae</taxon>
        <taxon>Desertifilales</taxon>
        <taxon>Desertifilaceae</taxon>
        <taxon>Roseofilum</taxon>
        <taxon>Roseofilum casamattae</taxon>
    </lineage>
</organism>
<keyword evidence="4" id="KW-1185">Reference proteome</keyword>
<dbReference type="RefSeq" id="WP_283759134.1">
    <property type="nucleotide sequence ID" value="NZ_JAQOSQ010000015.1"/>
</dbReference>
<name>A0ABT7BZ50_9CYAN</name>
<evidence type="ECO:0000256" key="1">
    <source>
        <dbReference type="SAM" id="SignalP"/>
    </source>
</evidence>
<gene>
    <name evidence="3" type="ORF">PMH09_14930</name>
</gene>
<evidence type="ECO:0000313" key="3">
    <source>
        <dbReference type="EMBL" id="MDJ1184479.1"/>
    </source>
</evidence>
<dbReference type="PROSITE" id="PS51257">
    <property type="entry name" value="PROKAR_LIPOPROTEIN"/>
    <property type="match status" value="1"/>
</dbReference>
<sequence length="219" mass="23777">MLNALKTWMRTLRLKTITLFVLATTICLTTVSCAGDSGGGSTQTSGIDPSLVVDYIHVVAESDRTAYTKHVVGRLTKLEGKEKPNGVVPAEATEAWQEANGIPLPAQMFRLGAELASEGGQFTYGLISPWNINDAQAPKGEFEEAGMQQVIDTGEPYKDYREIGGQQYFSAIYPDKAIAEACVTCHNTHPIHEERYPDKVFKLGDVMGGVVINLPLEGT</sequence>
<evidence type="ECO:0000313" key="4">
    <source>
        <dbReference type="Proteomes" id="UP001232992"/>
    </source>
</evidence>
<dbReference type="InterPro" id="IPR021796">
    <property type="entry name" value="Tll0287-like_dom"/>
</dbReference>
<proteinExistence type="predicted"/>
<reference evidence="3 4" key="1">
    <citation type="submission" date="2023-01" db="EMBL/GenBank/DDBJ databases">
        <title>Novel diversity within Roseofilum (Cyanobacteria; Desertifilaceae) from marine benthic mats with descriptions of four novel species.</title>
        <authorList>
            <person name="Wang Y."/>
            <person name="Berthold D.E."/>
            <person name="Hu J."/>
            <person name="Lefler F.W."/>
            <person name="Laughinghouse H.D. IV."/>
        </authorList>
    </citation>
    <scope>NUCLEOTIDE SEQUENCE [LARGE SCALE GENOMIC DNA]</scope>
    <source>
        <strain evidence="3 4">BLCC-M143</strain>
    </source>
</reference>
<dbReference type="EMBL" id="JAQOSQ010000015">
    <property type="protein sequence ID" value="MDJ1184479.1"/>
    <property type="molecule type" value="Genomic_DNA"/>
</dbReference>
<comment type="caution">
    <text evidence="3">The sequence shown here is derived from an EMBL/GenBank/DDBJ whole genome shotgun (WGS) entry which is preliminary data.</text>
</comment>